<keyword evidence="3 4" id="KW-0862">Zinc</keyword>
<feature type="binding site" evidence="4">
    <location>
        <position position="103"/>
    </location>
    <ligand>
        <name>Zn(2+)</name>
        <dbReference type="ChEBI" id="CHEBI:29105"/>
    </ligand>
</feature>
<comment type="subcellular location">
    <subcellularLocation>
        <location evidence="4">Cytoplasm</location>
    </subcellularLocation>
</comment>
<dbReference type="EMBL" id="CDSC02000012">
    <property type="protein sequence ID" value="SEH57650.1"/>
    <property type="molecule type" value="Genomic_DNA"/>
</dbReference>
<reference evidence="10 11" key="2">
    <citation type="submission" date="2016-06" db="EMBL/GenBank/DDBJ databases">
        <authorList>
            <person name="Petersen J."/>
            <person name="Sayavedra L."/>
        </authorList>
    </citation>
    <scope>NUCLEOTIDE SEQUENCE [LARGE SCALE GENOMIC DNA]</scope>
    <source>
        <strain evidence="11">BazSymA</strain>
        <strain evidence="10">BazSymB</strain>
    </source>
</reference>
<comment type="similarity">
    <text evidence="4">Belongs to the DksA family.</text>
</comment>
<feature type="domain" description="Zinc finger DksA/TraR C4-type" evidence="6">
    <location>
        <begin position="98"/>
        <end position="133"/>
    </location>
</feature>
<dbReference type="NCBIfam" id="TIGR02420">
    <property type="entry name" value="dksA"/>
    <property type="match status" value="1"/>
</dbReference>
<dbReference type="Proteomes" id="UP000198559">
    <property type="component" value="Unassembled WGS sequence"/>
</dbReference>
<reference evidence="8" key="1">
    <citation type="submission" date="2016-06" db="EMBL/GenBank/DDBJ databases">
        <authorList>
            <person name="Olsen C.W."/>
            <person name="Carey S."/>
            <person name="Hinshaw L."/>
            <person name="Karasin A.I."/>
        </authorList>
    </citation>
    <scope>NUCLEOTIDE SEQUENCE [LARGE SCALE GENOMIC DNA]</scope>
    <source>
        <strain evidence="8">BazSymA</strain>
        <strain evidence="9">BazSymB</strain>
    </source>
</reference>
<organism evidence="8 11">
    <name type="scientific">Bathymodiolus azoricus thioautotrophic gill symbiont</name>
    <dbReference type="NCBI Taxonomy" id="235205"/>
    <lineage>
        <taxon>Bacteria</taxon>
        <taxon>Pseudomonadati</taxon>
        <taxon>Pseudomonadota</taxon>
        <taxon>Gammaproteobacteria</taxon>
        <taxon>sulfur-oxidizing symbionts</taxon>
    </lineage>
</organism>
<dbReference type="HAMAP" id="MF_00926">
    <property type="entry name" value="DksA"/>
    <property type="match status" value="1"/>
</dbReference>
<evidence type="ECO:0000256" key="2">
    <source>
        <dbReference type="ARBA" id="ARBA00022771"/>
    </source>
</evidence>
<dbReference type="PANTHER" id="PTHR33823">
    <property type="entry name" value="RNA POLYMERASE-BINDING TRANSCRIPTION FACTOR DKSA-RELATED"/>
    <property type="match status" value="1"/>
</dbReference>
<dbReference type="InterPro" id="IPR037187">
    <property type="entry name" value="DnaK_N"/>
</dbReference>
<protein>
    <recommendedName>
        <fullName evidence="4">RNA polymerase-binding transcription factor DksA</fullName>
    </recommendedName>
</protein>
<dbReference type="GO" id="GO:0008270">
    <property type="term" value="F:zinc ion binding"/>
    <property type="evidence" value="ECO:0007669"/>
    <property type="project" value="UniProtKB-UniRule"/>
</dbReference>
<evidence type="ECO:0000313" key="10">
    <source>
        <dbReference type="Proteomes" id="UP000198559"/>
    </source>
</evidence>
<evidence type="ECO:0000256" key="5">
    <source>
        <dbReference type="PROSITE-ProRule" id="PRU00510"/>
    </source>
</evidence>
<dbReference type="PANTHER" id="PTHR33823:SF2">
    <property type="entry name" value="RNA POLYMERASE-BINDING TRANSCRIPTION FACTOR DKSA"/>
    <property type="match status" value="1"/>
</dbReference>
<evidence type="ECO:0000313" key="8">
    <source>
        <dbReference type="EMBL" id="SEH57650.1"/>
    </source>
</evidence>
<name>A0A1H6J6A4_9GAMM</name>
<evidence type="ECO:0000256" key="4">
    <source>
        <dbReference type="HAMAP-Rule" id="MF_00926"/>
    </source>
</evidence>
<evidence type="ECO:0000259" key="6">
    <source>
        <dbReference type="Pfam" id="PF01258"/>
    </source>
</evidence>
<evidence type="ECO:0000313" key="9">
    <source>
        <dbReference type="EMBL" id="SEH61122.1"/>
    </source>
</evidence>
<keyword evidence="1 4" id="KW-0479">Metal-binding</keyword>
<dbReference type="EMBL" id="CVUD02000040">
    <property type="protein sequence ID" value="SEH61122.1"/>
    <property type="molecule type" value="Genomic_DNA"/>
</dbReference>
<evidence type="ECO:0000256" key="1">
    <source>
        <dbReference type="ARBA" id="ARBA00022723"/>
    </source>
</evidence>
<comment type="subunit">
    <text evidence="4">Interacts directly with the RNA polymerase.</text>
</comment>
<dbReference type="Pfam" id="PF01258">
    <property type="entry name" value="zf-dskA_traR"/>
    <property type="match status" value="1"/>
</dbReference>
<feature type="zinc finger region" description="dksA C4-type" evidence="5">
    <location>
        <begin position="103"/>
        <end position="127"/>
    </location>
</feature>
<feature type="binding site" evidence="4">
    <location>
        <position position="106"/>
    </location>
    <ligand>
        <name>Zn(2+)</name>
        <dbReference type="ChEBI" id="CHEBI:29105"/>
    </ligand>
</feature>
<evidence type="ECO:0000313" key="11">
    <source>
        <dbReference type="Proteomes" id="UP000198988"/>
    </source>
</evidence>
<feature type="domain" description="DnaK suppressor protein DksA N-terminal" evidence="7">
    <location>
        <begin position="25"/>
        <end position="95"/>
    </location>
</feature>
<dbReference type="InterPro" id="IPR000962">
    <property type="entry name" value="Znf_DskA_TraR"/>
</dbReference>
<dbReference type="PROSITE" id="PS51128">
    <property type="entry name" value="ZF_DKSA_2"/>
    <property type="match status" value="1"/>
</dbReference>
<dbReference type="RefSeq" id="WP_090714344.1">
    <property type="nucleotide sequence ID" value="NZ_CAESAP020000118.1"/>
</dbReference>
<dbReference type="InterPro" id="IPR012784">
    <property type="entry name" value="DksA_RNA_pol-bd"/>
</dbReference>
<feature type="binding site" evidence="4">
    <location>
        <position position="124"/>
    </location>
    <ligand>
        <name>Zn(2+)</name>
        <dbReference type="ChEBI" id="CHEBI:29105"/>
    </ligand>
</feature>
<evidence type="ECO:0000256" key="3">
    <source>
        <dbReference type="ARBA" id="ARBA00022833"/>
    </source>
</evidence>
<dbReference type="Proteomes" id="UP000198988">
    <property type="component" value="Unassembled WGS sequence"/>
</dbReference>
<dbReference type="Gene3D" id="1.20.120.910">
    <property type="entry name" value="DksA, coiled-coil domain"/>
    <property type="match status" value="1"/>
</dbReference>
<dbReference type="SUPFAM" id="SSF109635">
    <property type="entry name" value="DnaK suppressor protein DksA, alpha-hairpin domain"/>
    <property type="match status" value="1"/>
</dbReference>
<keyword evidence="2 4" id="KW-0863">Zinc-finger</keyword>
<keyword evidence="4" id="KW-0963">Cytoplasm</keyword>
<dbReference type="InterPro" id="IPR048489">
    <property type="entry name" value="DksA_N"/>
</dbReference>
<accession>A0A1H6J6A4</accession>
<dbReference type="AlphaFoldDB" id="A0A1H6J6A4"/>
<gene>
    <name evidence="4" type="primary">dksA</name>
    <name evidence="8" type="ORF">BAZSYMA_ACONTIG00181_7</name>
    <name evidence="9" type="ORF">BAZSYMB_SCAFFOLD00044_12</name>
</gene>
<comment type="function">
    <text evidence="4">Transcription factor that acts by binding directly to the RNA polymerase (RNAP). Required for negative regulation of rRNA expression and positive regulation of several amino acid biosynthesis promoters. Also required for regulation of fis expression.</text>
</comment>
<dbReference type="STRING" id="235205.BAZSYMB_SCAFFOLD00044_12"/>
<dbReference type="Pfam" id="PF21157">
    <property type="entry name" value="DksA_N"/>
    <property type="match status" value="1"/>
</dbReference>
<dbReference type="SUPFAM" id="SSF57716">
    <property type="entry name" value="Glucocorticoid receptor-like (DNA-binding domain)"/>
    <property type="match status" value="1"/>
</dbReference>
<dbReference type="GO" id="GO:0005737">
    <property type="term" value="C:cytoplasm"/>
    <property type="evidence" value="ECO:0007669"/>
    <property type="project" value="UniProtKB-SubCell"/>
</dbReference>
<dbReference type="OrthoDB" id="9803742at2"/>
<proteinExistence type="inferred from homology"/>
<sequence>MSEPNFQDIPNYKPKKNEDFMSEGQIEHFKEKLSAWMKQLISDAETTITHIQEDSSKVADDNDRATLEEEFALELRTRDRERKLISKIEKTLHLIEMGDYGYCKTCGTEIALPRLEARPTADECIDCKTIAERKEV</sequence>
<evidence type="ECO:0000259" key="7">
    <source>
        <dbReference type="Pfam" id="PF21157"/>
    </source>
</evidence>
<dbReference type="GO" id="GO:0010468">
    <property type="term" value="P:regulation of gene expression"/>
    <property type="evidence" value="ECO:0007669"/>
    <property type="project" value="UniProtKB-UniRule"/>
</dbReference>
<feature type="binding site" evidence="4">
    <location>
        <position position="127"/>
    </location>
    <ligand>
        <name>Zn(2+)</name>
        <dbReference type="ChEBI" id="CHEBI:29105"/>
    </ligand>
</feature>